<dbReference type="GO" id="GO:0046872">
    <property type="term" value="F:metal ion binding"/>
    <property type="evidence" value="ECO:0007669"/>
    <property type="project" value="UniProtKB-KW"/>
</dbReference>
<dbReference type="GO" id="GO:0045333">
    <property type="term" value="P:cellular respiration"/>
    <property type="evidence" value="ECO:0007669"/>
    <property type="project" value="TreeGrafter"/>
</dbReference>
<keyword evidence="9" id="KW-0411">Iron-sulfur</keyword>
<evidence type="ECO:0000313" key="12">
    <source>
        <dbReference type="Proteomes" id="UP000317893"/>
    </source>
</evidence>
<evidence type="ECO:0000256" key="5">
    <source>
        <dbReference type="ARBA" id="ARBA00022630"/>
    </source>
</evidence>
<reference evidence="11 12" key="1">
    <citation type="submission" date="2019-06" db="EMBL/GenBank/DDBJ databases">
        <title>Sequencing the genomes of 1000 actinobacteria strains.</title>
        <authorList>
            <person name="Klenk H.-P."/>
        </authorList>
    </citation>
    <scope>NUCLEOTIDE SEQUENCE [LARGE SCALE GENOMIC DNA]</scope>
    <source>
        <strain evidence="11 12">DSM 18607</strain>
    </source>
</reference>
<dbReference type="InterPro" id="IPR037207">
    <property type="entry name" value="Nuop51_4Fe4S-bd_sf"/>
</dbReference>
<dbReference type="SUPFAM" id="SSF142984">
    <property type="entry name" value="Nqo1 middle domain-like"/>
    <property type="match status" value="1"/>
</dbReference>
<dbReference type="InterPro" id="IPR019575">
    <property type="entry name" value="Nuop51_4Fe4S-bd"/>
</dbReference>
<dbReference type="AlphaFoldDB" id="A0A542DVR9"/>
<evidence type="ECO:0000259" key="10">
    <source>
        <dbReference type="SMART" id="SM00928"/>
    </source>
</evidence>
<dbReference type="GO" id="GO:0051539">
    <property type="term" value="F:4 iron, 4 sulfur cluster binding"/>
    <property type="evidence" value="ECO:0007669"/>
    <property type="project" value="UniProtKB-KW"/>
</dbReference>
<evidence type="ECO:0000313" key="11">
    <source>
        <dbReference type="EMBL" id="TQJ07135.1"/>
    </source>
</evidence>
<dbReference type="RefSeq" id="WP_141845957.1">
    <property type="nucleotide sequence ID" value="NZ_BAAAPR010000018.1"/>
</dbReference>
<evidence type="ECO:0000256" key="3">
    <source>
        <dbReference type="ARBA" id="ARBA00007523"/>
    </source>
</evidence>
<keyword evidence="6" id="KW-0288">FMN</keyword>
<dbReference type="Proteomes" id="UP000317893">
    <property type="component" value="Unassembled WGS sequence"/>
</dbReference>
<feature type="domain" description="NADH-ubiquinone oxidoreductase 51kDa subunit iron-sulphur binding" evidence="10">
    <location>
        <begin position="279"/>
        <end position="324"/>
    </location>
</feature>
<gene>
    <name evidence="11" type="ORF">FB458_0185</name>
</gene>
<evidence type="ECO:0000256" key="4">
    <source>
        <dbReference type="ARBA" id="ARBA00022485"/>
    </source>
</evidence>
<dbReference type="GO" id="GO:0003954">
    <property type="term" value="F:NADH dehydrogenase activity"/>
    <property type="evidence" value="ECO:0007669"/>
    <property type="project" value="TreeGrafter"/>
</dbReference>
<protein>
    <submittedName>
        <fullName evidence="11">NADH:ubiquinone oxidoreductase subunit F (NADH-binding)</fullName>
    </submittedName>
</protein>
<comment type="similarity">
    <text evidence="3">Belongs to the complex I 51 kDa subunit family.</text>
</comment>
<keyword evidence="7" id="KW-0479">Metal-binding</keyword>
<dbReference type="InterPro" id="IPR037225">
    <property type="entry name" value="Nuo51_FMN-bd_sf"/>
</dbReference>
<comment type="cofactor">
    <cofactor evidence="1">
        <name>FMN</name>
        <dbReference type="ChEBI" id="CHEBI:58210"/>
    </cofactor>
</comment>
<dbReference type="EMBL" id="VFMN01000001">
    <property type="protein sequence ID" value="TQJ07135.1"/>
    <property type="molecule type" value="Genomic_DNA"/>
</dbReference>
<keyword evidence="5" id="KW-0285">Flavoprotein</keyword>
<dbReference type="InterPro" id="IPR011538">
    <property type="entry name" value="Nuo51_FMN-bd"/>
</dbReference>
<comment type="cofactor">
    <cofactor evidence="2">
        <name>[4Fe-4S] cluster</name>
        <dbReference type="ChEBI" id="CHEBI:49883"/>
    </cofactor>
</comment>
<keyword evidence="4" id="KW-0004">4Fe-4S</keyword>
<accession>A0A542DVR9</accession>
<sequence length="380" mass="38668">MTATAGLARATGRHDRAALADLLEAAGLTGRGGASFSTATKLRSALDSGADMVVNCCDGELGAGKDAWLVAERLDEVRRGAALVTGGRPARWAAHRDSRTAARLHAAGLDVLEVPHRYVSSEESSLVALAHGGLARPVTKHQPVSFGGRDSEGRRLRPTLVLNAETLWLVAGVAERGAAWFRSVGTVAEPGPRLVAVGGDVASPGVLETSAGIGVRDLVEAAGGPTGRVVGINVGGLSGGWLSAEEARGAVWSRQGLAPYGIGPGPGVVHVLADGGCPVRHVAATVRWAAGESAGQCGPCMFGLPAVADDLDDLAAGWLDAAGLRRLRGRLGLLPGRGACRFPDGVAGYAASALRVFATEVDAHRQGSCRYGAPATGARS</sequence>
<evidence type="ECO:0000256" key="2">
    <source>
        <dbReference type="ARBA" id="ARBA00001966"/>
    </source>
</evidence>
<keyword evidence="8" id="KW-0408">Iron</keyword>
<dbReference type="SUPFAM" id="SSF140490">
    <property type="entry name" value="Nqo1C-terminal domain-like"/>
    <property type="match status" value="1"/>
</dbReference>
<name>A0A542DVR9_9MICO</name>
<dbReference type="Gene3D" id="3.10.20.600">
    <property type="match status" value="1"/>
</dbReference>
<keyword evidence="12" id="KW-1185">Reference proteome</keyword>
<dbReference type="PANTHER" id="PTHR11780:SF10">
    <property type="entry name" value="NADH DEHYDROGENASE [UBIQUINONE] FLAVOPROTEIN 1, MITOCHONDRIAL"/>
    <property type="match status" value="1"/>
</dbReference>
<evidence type="ECO:0000256" key="1">
    <source>
        <dbReference type="ARBA" id="ARBA00001917"/>
    </source>
</evidence>
<dbReference type="OrthoDB" id="9805533at2"/>
<comment type="caution">
    <text evidence="11">The sequence shown here is derived from an EMBL/GenBank/DDBJ whole genome shotgun (WGS) entry which is preliminary data.</text>
</comment>
<evidence type="ECO:0000256" key="6">
    <source>
        <dbReference type="ARBA" id="ARBA00022643"/>
    </source>
</evidence>
<keyword evidence="11" id="KW-0830">Ubiquinone</keyword>
<dbReference type="PANTHER" id="PTHR11780">
    <property type="entry name" value="NADH-UBIQUINONE OXIDOREDUCTASE FLAVOPROTEIN 1 NDUFV1"/>
    <property type="match status" value="1"/>
</dbReference>
<dbReference type="Gene3D" id="1.20.1440.230">
    <property type="entry name" value="NADH-ubiquinone oxidoreductase 51kDa subunit, iron-sulphur binding domain"/>
    <property type="match status" value="1"/>
</dbReference>
<evidence type="ECO:0000256" key="9">
    <source>
        <dbReference type="ARBA" id="ARBA00023014"/>
    </source>
</evidence>
<evidence type="ECO:0000256" key="8">
    <source>
        <dbReference type="ARBA" id="ARBA00023004"/>
    </source>
</evidence>
<proteinExistence type="inferred from homology"/>
<organism evidence="11 12">
    <name type="scientific">Lapillicoccus jejuensis</name>
    <dbReference type="NCBI Taxonomy" id="402171"/>
    <lineage>
        <taxon>Bacteria</taxon>
        <taxon>Bacillati</taxon>
        <taxon>Actinomycetota</taxon>
        <taxon>Actinomycetes</taxon>
        <taxon>Micrococcales</taxon>
        <taxon>Intrasporangiaceae</taxon>
        <taxon>Lapillicoccus</taxon>
    </lineage>
</organism>
<dbReference type="InterPro" id="IPR050837">
    <property type="entry name" value="ComplexI_51kDa_subunit"/>
</dbReference>
<dbReference type="SUPFAM" id="SSF142019">
    <property type="entry name" value="Nqo1 FMN-binding domain-like"/>
    <property type="match status" value="1"/>
</dbReference>
<dbReference type="SMART" id="SM00928">
    <property type="entry name" value="NADH_4Fe-4S"/>
    <property type="match status" value="1"/>
</dbReference>
<evidence type="ECO:0000256" key="7">
    <source>
        <dbReference type="ARBA" id="ARBA00022723"/>
    </source>
</evidence>
<dbReference type="Gene3D" id="3.40.50.11540">
    <property type="entry name" value="NADH-ubiquinone oxidoreductase 51kDa subunit"/>
    <property type="match status" value="2"/>
</dbReference>
<dbReference type="Pfam" id="PF10589">
    <property type="entry name" value="NADH_4Fe-4S"/>
    <property type="match status" value="1"/>
</dbReference>
<dbReference type="Pfam" id="PF01512">
    <property type="entry name" value="Complex1_51K"/>
    <property type="match status" value="1"/>
</dbReference>